<organism evidence="1 2">
    <name type="scientific">Elysia crispata</name>
    <name type="common">lettuce slug</name>
    <dbReference type="NCBI Taxonomy" id="231223"/>
    <lineage>
        <taxon>Eukaryota</taxon>
        <taxon>Metazoa</taxon>
        <taxon>Spiralia</taxon>
        <taxon>Lophotrochozoa</taxon>
        <taxon>Mollusca</taxon>
        <taxon>Gastropoda</taxon>
        <taxon>Heterobranchia</taxon>
        <taxon>Euthyneura</taxon>
        <taxon>Panpulmonata</taxon>
        <taxon>Sacoglossa</taxon>
        <taxon>Placobranchoidea</taxon>
        <taxon>Plakobranchidae</taxon>
        <taxon>Elysia</taxon>
    </lineage>
</organism>
<sequence>MELIFVFSLPSSSTRLGQSLQHTFEIRENTVQKLPQSVFSKVTSCSEYITKLVWLIKNPSLVTGHGSVTSRVRHWSAVLGHPLSLDQRYPSSDGDNRGSEACHERLAKRVDCHPFWYFILYLYRPLSPSVVYSQCYANLLRCQVYG</sequence>
<gene>
    <name evidence="1" type="ORF">RRG08_053222</name>
</gene>
<reference evidence="1" key="1">
    <citation type="journal article" date="2023" name="G3 (Bethesda)">
        <title>A reference genome for the long-term kleptoplast-retaining sea slug Elysia crispata morphotype clarki.</title>
        <authorList>
            <person name="Eastman K.E."/>
            <person name="Pendleton A.L."/>
            <person name="Shaikh M.A."/>
            <person name="Suttiyut T."/>
            <person name="Ogas R."/>
            <person name="Tomko P."/>
            <person name="Gavelis G."/>
            <person name="Widhalm J.R."/>
            <person name="Wisecaver J.H."/>
        </authorList>
    </citation>
    <scope>NUCLEOTIDE SEQUENCE</scope>
    <source>
        <strain evidence="1">ECLA1</strain>
    </source>
</reference>
<dbReference type="Proteomes" id="UP001283361">
    <property type="component" value="Unassembled WGS sequence"/>
</dbReference>
<accession>A0AAE1ANC4</accession>
<evidence type="ECO:0000313" key="1">
    <source>
        <dbReference type="EMBL" id="KAK3790898.1"/>
    </source>
</evidence>
<proteinExistence type="predicted"/>
<protein>
    <submittedName>
        <fullName evidence="1">Uncharacterized protein</fullName>
    </submittedName>
</protein>
<dbReference type="EMBL" id="JAWDGP010001500">
    <property type="protein sequence ID" value="KAK3790898.1"/>
    <property type="molecule type" value="Genomic_DNA"/>
</dbReference>
<name>A0AAE1ANC4_9GAST</name>
<keyword evidence="2" id="KW-1185">Reference proteome</keyword>
<comment type="caution">
    <text evidence="1">The sequence shown here is derived from an EMBL/GenBank/DDBJ whole genome shotgun (WGS) entry which is preliminary data.</text>
</comment>
<dbReference type="AlphaFoldDB" id="A0AAE1ANC4"/>
<evidence type="ECO:0000313" key="2">
    <source>
        <dbReference type="Proteomes" id="UP001283361"/>
    </source>
</evidence>